<dbReference type="PATRIC" id="fig|745776.4.peg.2053"/>
<dbReference type="Proteomes" id="UP000007575">
    <property type="component" value="Chromosome"/>
</dbReference>
<dbReference type="EC" id="2.1.1.-" evidence="3"/>
<comment type="similarity">
    <text evidence="3">Belongs to the N(4)/N(6)-methyltransferase family.</text>
</comment>
<evidence type="ECO:0000259" key="5">
    <source>
        <dbReference type="Pfam" id="PF01555"/>
    </source>
</evidence>
<feature type="domain" description="Restriction endonuclease type IV Mrr" evidence="6">
    <location>
        <begin position="306"/>
        <end position="387"/>
    </location>
</feature>
<accession>H8GXS9</accession>
<dbReference type="GO" id="GO:0008170">
    <property type="term" value="F:N-methyltransferase activity"/>
    <property type="evidence" value="ECO:0007669"/>
    <property type="project" value="InterPro"/>
</dbReference>
<dbReference type="InterPro" id="IPR007560">
    <property type="entry name" value="Restrct_endonuc_IV_Mrr"/>
</dbReference>
<evidence type="ECO:0000256" key="4">
    <source>
        <dbReference type="SAM" id="MobiDB-lite"/>
    </source>
</evidence>
<dbReference type="InterPro" id="IPR002941">
    <property type="entry name" value="DNA_methylase_N4/N6"/>
</dbReference>
<dbReference type="GO" id="GO:0003677">
    <property type="term" value="F:DNA binding"/>
    <property type="evidence" value="ECO:0007669"/>
    <property type="project" value="InterPro"/>
</dbReference>
<reference evidence="7 8" key="1">
    <citation type="journal article" date="2012" name="PLoS ONE">
        <title>Genome sequence and transcriptome analysis of the radioresistant bacterium Deinococcus gobiensis: insights into the extreme environmental adaptations.</title>
        <authorList>
            <person name="Yuan M."/>
            <person name="Chen M."/>
            <person name="Zhang W."/>
            <person name="Lu W."/>
            <person name="Wang J."/>
            <person name="Yang M."/>
            <person name="Zhao P."/>
            <person name="Tang R."/>
            <person name="Li X."/>
            <person name="Hao Y."/>
            <person name="Zhou Z."/>
            <person name="Zhan Y."/>
            <person name="Yu H."/>
            <person name="Teng C."/>
            <person name="Yan Y."/>
            <person name="Ping S."/>
            <person name="Wang Y."/>
            <person name="Lin M."/>
        </authorList>
    </citation>
    <scope>NUCLEOTIDE SEQUENCE [LARGE SCALE GENOMIC DNA]</scope>
    <source>
        <strain evidence="7 8">I-0</strain>
    </source>
</reference>
<dbReference type="GO" id="GO:0004519">
    <property type="term" value="F:endonuclease activity"/>
    <property type="evidence" value="ECO:0007669"/>
    <property type="project" value="InterPro"/>
</dbReference>
<dbReference type="SUPFAM" id="SSF53335">
    <property type="entry name" value="S-adenosyl-L-methionine-dependent methyltransferases"/>
    <property type="match status" value="1"/>
</dbReference>
<dbReference type="REBASE" id="45838">
    <property type="entry name" value="M.DgoI0ORF2004P"/>
</dbReference>
<gene>
    <name evidence="7" type="ordered locus">DGo_CA2004</name>
</gene>
<dbReference type="Gene3D" id="3.40.50.150">
    <property type="entry name" value="Vaccinia Virus protein VP39"/>
    <property type="match status" value="1"/>
</dbReference>
<dbReference type="InterPro" id="IPR001091">
    <property type="entry name" value="RM_Methyltransferase"/>
</dbReference>
<dbReference type="EMBL" id="CP002191">
    <property type="protein sequence ID" value="AFD25931.1"/>
    <property type="molecule type" value="Genomic_DNA"/>
</dbReference>
<dbReference type="GO" id="GO:0032259">
    <property type="term" value="P:methylation"/>
    <property type="evidence" value="ECO:0007669"/>
    <property type="project" value="UniProtKB-KW"/>
</dbReference>
<dbReference type="PANTHER" id="PTHR13370:SF3">
    <property type="entry name" value="TRNA (GUANINE(10)-N2)-METHYLTRANSFERASE HOMOLOG"/>
    <property type="match status" value="1"/>
</dbReference>
<sequence length="450" mass="49836">MMSARLVELHRVLKPTGSLYLHCDPAASHYLKIILDMVFGAQNFQSEIIWKRTSSHNSAKRYGPVHDTIFFYSFSNKLVWNGAYASYEEGYISDRFKRNEGGRPWKDADLTGAGTRNGETGQIWRGFDVTAKGRHWAYPPSELDRLDGEGKIYWPTKEGAWPRLKKFLDEVKGVPVQDIWTDISPLNSQALERLGYPTQKPVALLERIIQASSNPGDVVLDPFCGCGTTISAAEKLGRQWIGIDITHLSVGLIKARLKRDFDLLPGQAYQEHGTPRDLKAAQYFAEQDPFQFQFWIVGEIGAQAFGGMGESRKGKKGGDTGIDGQLFFRTPDGVKIERVIVSVKAGRNLNPAMVRELRGTVEREKAAVGILLLAHEPTRGMTQEAASAGAYTWGGRVYPRLQILTVAQLLAGQQPDLPRGVVNVSHEQKPAKALTGKSSKDRGAAPLFAQ</sequence>
<proteinExistence type="inferred from homology"/>
<dbReference type="GO" id="GO:0005737">
    <property type="term" value="C:cytoplasm"/>
    <property type="evidence" value="ECO:0007669"/>
    <property type="project" value="TreeGrafter"/>
</dbReference>
<dbReference type="AlphaFoldDB" id="H8GXS9"/>
<keyword evidence="8" id="KW-1185">Reference proteome</keyword>
<dbReference type="PRINTS" id="PR00508">
    <property type="entry name" value="S21N4MTFRASE"/>
</dbReference>
<feature type="domain" description="DNA methylase N-4/N-6" evidence="5">
    <location>
        <begin position="3"/>
        <end position="246"/>
    </location>
</feature>
<keyword evidence="2" id="KW-0808">Transferase</keyword>
<dbReference type="InterPro" id="IPR029063">
    <property type="entry name" value="SAM-dependent_MTases_sf"/>
</dbReference>
<dbReference type="HOGENOM" id="CLU_024927_10_3_0"/>
<name>H8GXS9_DEIGI</name>
<dbReference type="Pfam" id="PF04471">
    <property type="entry name" value="Mrr_cat"/>
    <property type="match status" value="1"/>
</dbReference>
<evidence type="ECO:0000256" key="3">
    <source>
        <dbReference type="RuleBase" id="RU362026"/>
    </source>
</evidence>
<keyword evidence="1 7" id="KW-0489">Methyltransferase</keyword>
<dbReference type="Pfam" id="PF01555">
    <property type="entry name" value="N6_N4_Mtase"/>
    <property type="match status" value="1"/>
</dbReference>
<feature type="region of interest" description="Disordered" evidence="4">
    <location>
        <begin position="428"/>
        <end position="450"/>
    </location>
</feature>
<dbReference type="KEGG" id="dgo:DGo_CA2004"/>
<evidence type="ECO:0000256" key="2">
    <source>
        <dbReference type="ARBA" id="ARBA00022679"/>
    </source>
</evidence>
<dbReference type="GO" id="GO:0009307">
    <property type="term" value="P:DNA restriction-modification system"/>
    <property type="evidence" value="ECO:0007669"/>
    <property type="project" value="InterPro"/>
</dbReference>
<evidence type="ECO:0000256" key="1">
    <source>
        <dbReference type="ARBA" id="ARBA00022603"/>
    </source>
</evidence>
<evidence type="ECO:0000313" key="7">
    <source>
        <dbReference type="EMBL" id="AFD25931.1"/>
    </source>
</evidence>
<protein>
    <recommendedName>
        <fullName evidence="3">Methyltransferase</fullName>
        <ecNumber evidence="3">2.1.1.-</ecNumber>
    </recommendedName>
</protein>
<evidence type="ECO:0000313" key="8">
    <source>
        <dbReference type="Proteomes" id="UP000007575"/>
    </source>
</evidence>
<organism evidence="7 8">
    <name type="scientific">Deinococcus gobiensis (strain DSM 21396 / JCM 16679 / CGMCC 1.7299 / I-0)</name>
    <dbReference type="NCBI Taxonomy" id="745776"/>
    <lineage>
        <taxon>Bacteria</taxon>
        <taxon>Thermotogati</taxon>
        <taxon>Deinococcota</taxon>
        <taxon>Deinococci</taxon>
        <taxon>Deinococcales</taxon>
        <taxon>Deinococcaceae</taxon>
        <taxon>Deinococcus</taxon>
    </lineage>
</organism>
<dbReference type="eggNOG" id="COG2189">
    <property type="taxonomic scope" value="Bacteria"/>
</dbReference>
<evidence type="ECO:0000259" key="6">
    <source>
        <dbReference type="Pfam" id="PF04471"/>
    </source>
</evidence>
<dbReference type="PANTHER" id="PTHR13370">
    <property type="entry name" value="RNA METHYLASE-RELATED"/>
    <property type="match status" value="1"/>
</dbReference>